<feature type="transmembrane region" description="Helical" evidence="1">
    <location>
        <begin position="45"/>
        <end position="65"/>
    </location>
</feature>
<protein>
    <recommendedName>
        <fullName evidence="4">DUF2871 domain-containing protein</fullName>
    </recommendedName>
</protein>
<dbReference type="KEGG" id="git:C6V83_06375"/>
<sequence>MEGVKILVNSAFGYAVAGLASGLYYRELTKAQDFDGPTQLSIVHTHFLVLGVLFLLIVAVFERLFALSTSPLYRWFTVTFHAGLLLTVAMQLVHGTMQVFDREASAAISGIAGIGHVLLTVAFVVFFLALRSAVARAPEHRDRRETASASKNVEEVA</sequence>
<dbReference type="SUPFAM" id="SSF81442">
    <property type="entry name" value="Cytochrome c oxidase subunit I-like"/>
    <property type="match status" value="1"/>
</dbReference>
<evidence type="ECO:0008006" key="4">
    <source>
        <dbReference type="Google" id="ProtNLM"/>
    </source>
</evidence>
<dbReference type="Proteomes" id="UP000239814">
    <property type="component" value="Chromosome"/>
</dbReference>
<keyword evidence="1" id="KW-0812">Transmembrane</keyword>
<organism evidence="2 3">
    <name type="scientific">Gordonia iterans</name>
    <dbReference type="NCBI Taxonomy" id="1004901"/>
    <lineage>
        <taxon>Bacteria</taxon>
        <taxon>Bacillati</taxon>
        <taxon>Actinomycetota</taxon>
        <taxon>Actinomycetes</taxon>
        <taxon>Mycobacteriales</taxon>
        <taxon>Gordoniaceae</taxon>
        <taxon>Gordonia</taxon>
    </lineage>
</organism>
<gene>
    <name evidence="2" type="ORF">C6V83_06375</name>
</gene>
<feature type="transmembrane region" description="Helical" evidence="1">
    <location>
        <begin position="7"/>
        <end position="25"/>
    </location>
</feature>
<feature type="transmembrane region" description="Helical" evidence="1">
    <location>
        <begin position="72"/>
        <end position="94"/>
    </location>
</feature>
<dbReference type="Gene3D" id="1.20.210.10">
    <property type="entry name" value="Cytochrome c oxidase-like, subunit I domain"/>
    <property type="match status" value="1"/>
</dbReference>
<proteinExistence type="predicted"/>
<name>A0A2S0KK96_9ACTN</name>
<reference evidence="2 3" key="1">
    <citation type="submission" date="2018-03" db="EMBL/GenBank/DDBJ databases">
        <title>Characteristics and genome of n-alkane degrading marine bacteria Gordonia iterans isolated from crude oil contaminated in Tae-an, South Korea.</title>
        <authorList>
            <person name="Lee S.-S."/>
            <person name="Kim H."/>
        </authorList>
    </citation>
    <scope>NUCLEOTIDE SEQUENCE [LARGE SCALE GENOMIC DNA]</scope>
    <source>
        <strain evidence="2 3">Co17</strain>
    </source>
</reference>
<evidence type="ECO:0000256" key="1">
    <source>
        <dbReference type="SAM" id="Phobius"/>
    </source>
</evidence>
<dbReference type="InterPro" id="IPR036927">
    <property type="entry name" value="Cyt_c_oxase-like_su1_sf"/>
</dbReference>
<keyword evidence="1" id="KW-1133">Transmembrane helix</keyword>
<keyword evidence="3" id="KW-1185">Reference proteome</keyword>
<dbReference type="AlphaFoldDB" id="A0A2S0KK96"/>
<dbReference type="InterPro" id="IPR021299">
    <property type="entry name" value="DUF2871"/>
</dbReference>
<feature type="transmembrane region" description="Helical" evidence="1">
    <location>
        <begin position="106"/>
        <end position="130"/>
    </location>
</feature>
<dbReference type="EMBL" id="CP027433">
    <property type="protein sequence ID" value="AVM02061.1"/>
    <property type="molecule type" value="Genomic_DNA"/>
</dbReference>
<accession>A0A2S0KK96</accession>
<evidence type="ECO:0000313" key="2">
    <source>
        <dbReference type="EMBL" id="AVM02061.1"/>
    </source>
</evidence>
<evidence type="ECO:0000313" key="3">
    <source>
        <dbReference type="Proteomes" id="UP000239814"/>
    </source>
</evidence>
<dbReference type="OrthoDB" id="1644899at2"/>
<dbReference type="Pfam" id="PF11070">
    <property type="entry name" value="DUF2871"/>
    <property type="match status" value="1"/>
</dbReference>
<keyword evidence="1" id="KW-0472">Membrane</keyword>